<evidence type="ECO:0000256" key="1">
    <source>
        <dbReference type="ARBA" id="ARBA00004123"/>
    </source>
</evidence>
<dbReference type="OrthoDB" id="2801431at2759"/>
<dbReference type="GO" id="GO:0008270">
    <property type="term" value="F:zinc ion binding"/>
    <property type="evidence" value="ECO:0007669"/>
    <property type="project" value="UniProtKB-KW"/>
</dbReference>
<gene>
    <name evidence="7" type="ORF">PsYK624_132440</name>
</gene>
<dbReference type="InterPro" id="IPR012337">
    <property type="entry name" value="RNaseH-like_sf"/>
</dbReference>
<dbReference type="PANTHER" id="PTHR46481">
    <property type="entry name" value="ZINC FINGER BED DOMAIN-CONTAINING PROTEIN 4"/>
    <property type="match status" value="1"/>
</dbReference>
<organism evidence="7 8">
    <name type="scientific">Phanerochaete sordida</name>
    <dbReference type="NCBI Taxonomy" id="48140"/>
    <lineage>
        <taxon>Eukaryota</taxon>
        <taxon>Fungi</taxon>
        <taxon>Dikarya</taxon>
        <taxon>Basidiomycota</taxon>
        <taxon>Agaricomycotina</taxon>
        <taxon>Agaricomycetes</taxon>
        <taxon>Polyporales</taxon>
        <taxon>Phanerochaetaceae</taxon>
        <taxon>Phanerochaete</taxon>
    </lineage>
</organism>
<keyword evidence="2" id="KW-0479">Metal-binding</keyword>
<keyword evidence="5" id="KW-0539">Nucleus</keyword>
<feature type="non-terminal residue" evidence="7">
    <location>
        <position position="1"/>
    </location>
</feature>
<dbReference type="SUPFAM" id="SSF53098">
    <property type="entry name" value="Ribonuclease H-like"/>
    <property type="match status" value="1"/>
</dbReference>
<evidence type="ECO:0000256" key="4">
    <source>
        <dbReference type="ARBA" id="ARBA00022833"/>
    </source>
</evidence>
<dbReference type="PANTHER" id="PTHR46481:SF10">
    <property type="entry name" value="ZINC FINGER BED DOMAIN-CONTAINING PROTEIN 39"/>
    <property type="match status" value="1"/>
</dbReference>
<evidence type="ECO:0000256" key="3">
    <source>
        <dbReference type="ARBA" id="ARBA00022771"/>
    </source>
</evidence>
<dbReference type="InterPro" id="IPR052035">
    <property type="entry name" value="ZnF_BED_domain_contain"/>
</dbReference>
<keyword evidence="8" id="KW-1185">Reference proteome</keyword>
<feature type="region of interest" description="Disordered" evidence="6">
    <location>
        <begin position="1"/>
        <end position="32"/>
    </location>
</feature>
<feature type="compositionally biased region" description="Polar residues" evidence="6">
    <location>
        <begin position="1"/>
        <end position="11"/>
    </location>
</feature>
<feature type="region of interest" description="Disordered" evidence="6">
    <location>
        <begin position="275"/>
        <end position="297"/>
    </location>
</feature>
<dbReference type="EMBL" id="BPQB01000067">
    <property type="protein sequence ID" value="GJE97034.1"/>
    <property type="molecule type" value="Genomic_DNA"/>
</dbReference>
<proteinExistence type="predicted"/>
<sequence length="364" mass="41258">AKTTRTSSSTPLDDDDDPEDEDDEDDELDTDAEAFDEEEIAAVIAAVQAEHELSLADQRFARFTVTKIVELAKRVFHSPTIRADLKSCCIKDKVADLQMIRAIPTRWNSLAQAIGRVLKLRAPLTRLLKLPKYNKKGKKGLARFYLEDEEWDLLTQLHGVLVIFLKATERISQSNVPLLHEVIPVIDIISGWLIESMANADGALSTQVRYGAVLGWKLLNKYYSATDESIMYRCIMMLHPKHKLEYFREQKWKTTWITAAEELLRQEWELHYKPKPDENASASASQSQTTDNDPFASLDTFTLDGDGDILDNWLQTPTTRSCNDPLGFWDQHRKAGGIWEPLARMALDFLSAPAASTDVERAFS</sequence>
<comment type="caution">
    <text evidence="7">The sequence shown here is derived from an EMBL/GenBank/DDBJ whole genome shotgun (WGS) entry which is preliminary data.</text>
</comment>
<evidence type="ECO:0008006" key="9">
    <source>
        <dbReference type="Google" id="ProtNLM"/>
    </source>
</evidence>
<comment type="subcellular location">
    <subcellularLocation>
        <location evidence="1">Nucleus</location>
    </subcellularLocation>
</comment>
<feature type="compositionally biased region" description="Acidic residues" evidence="6">
    <location>
        <begin position="12"/>
        <end position="32"/>
    </location>
</feature>
<keyword evidence="4" id="KW-0862">Zinc</keyword>
<evidence type="ECO:0000256" key="2">
    <source>
        <dbReference type="ARBA" id="ARBA00022723"/>
    </source>
</evidence>
<evidence type="ECO:0000256" key="5">
    <source>
        <dbReference type="ARBA" id="ARBA00023242"/>
    </source>
</evidence>
<evidence type="ECO:0000256" key="6">
    <source>
        <dbReference type="SAM" id="MobiDB-lite"/>
    </source>
</evidence>
<accession>A0A9P3GMM5</accession>
<protein>
    <recommendedName>
        <fullName evidence="9">HAT C-terminal dimerisation domain-containing protein</fullName>
    </recommendedName>
</protein>
<evidence type="ECO:0000313" key="8">
    <source>
        <dbReference type="Proteomes" id="UP000703269"/>
    </source>
</evidence>
<dbReference type="Proteomes" id="UP000703269">
    <property type="component" value="Unassembled WGS sequence"/>
</dbReference>
<evidence type="ECO:0000313" key="7">
    <source>
        <dbReference type="EMBL" id="GJE97034.1"/>
    </source>
</evidence>
<dbReference type="AlphaFoldDB" id="A0A9P3GMM5"/>
<dbReference type="GO" id="GO:0005634">
    <property type="term" value="C:nucleus"/>
    <property type="evidence" value="ECO:0007669"/>
    <property type="project" value="UniProtKB-SubCell"/>
</dbReference>
<reference evidence="7 8" key="1">
    <citation type="submission" date="2021-08" db="EMBL/GenBank/DDBJ databases">
        <title>Draft Genome Sequence of Phanerochaete sordida strain YK-624.</title>
        <authorList>
            <person name="Mori T."/>
            <person name="Dohra H."/>
            <person name="Suzuki T."/>
            <person name="Kawagishi H."/>
            <person name="Hirai H."/>
        </authorList>
    </citation>
    <scope>NUCLEOTIDE SEQUENCE [LARGE SCALE GENOMIC DNA]</scope>
    <source>
        <strain evidence="7 8">YK-624</strain>
    </source>
</reference>
<keyword evidence="3" id="KW-0863">Zinc-finger</keyword>
<name>A0A9P3GMM5_9APHY</name>